<gene>
    <name evidence="1" type="ORF">MRATA1EN22A_LOCUS19114</name>
</gene>
<reference evidence="1" key="2">
    <citation type="submission" date="2025-03" db="EMBL/GenBank/DDBJ databases">
        <authorList>
            <consortium name="ELIXIR-Norway"/>
            <consortium name="Elixir Norway"/>
        </authorList>
    </citation>
    <scope>NUCLEOTIDE SEQUENCE</scope>
</reference>
<evidence type="ECO:0000313" key="1">
    <source>
        <dbReference type="EMBL" id="CAN0440606.1"/>
    </source>
</evidence>
<organism evidence="1 2">
    <name type="scientific">Rangifer tarandus platyrhynchus</name>
    <name type="common">Svalbard reindeer</name>
    <dbReference type="NCBI Taxonomy" id="3082113"/>
    <lineage>
        <taxon>Eukaryota</taxon>
        <taxon>Metazoa</taxon>
        <taxon>Chordata</taxon>
        <taxon>Craniata</taxon>
        <taxon>Vertebrata</taxon>
        <taxon>Euteleostomi</taxon>
        <taxon>Mammalia</taxon>
        <taxon>Eutheria</taxon>
        <taxon>Laurasiatheria</taxon>
        <taxon>Artiodactyla</taxon>
        <taxon>Ruminantia</taxon>
        <taxon>Pecora</taxon>
        <taxon>Cervidae</taxon>
        <taxon>Odocoileinae</taxon>
        <taxon>Rangifer</taxon>
    </lineage>
</organism>
<proteinExistence type="predicted"/>
<name>A0AC59ZK00_RANTA</name>
<dbReference type="Proteomes" id="UP001162501">
    <property type="component" value="Chromosome 3"/>
</dbReference>
<reference evidence="1" key="1">
    <citation type="submission" date="2023-05" db="EMBL/GenBank/DDBJ databases">
        <authorList>
            <consortium name="ELIXIR-Norway"/>
        </authorList>
    </citation>
    <scope>NUCLEOTIDE SEQUENCE</scope>
</reference>
<dbReference type="EMBL" id="OX596087">
    <property type="protein sequence ID" value="CAN0440606.1"/>
    <property type="molecule type" value="Genomic_DNA"/>
</dbReference>
<sequence length="119" mass="13328">MSLLFNMLSSLGPLQGLNNLKIPPPFYLCCCKVCTHSRQSPPVTTSQGSVQQVRSKVRGPLSFVPEAKQDYSFNFPTTLQNSPSELSESLFPRLKSSVMPLIKDNSQLLDSTFFCFLFF</sequence>
<accession>A0AC59ZK00</accession>
<protein>
    <submittedName>
        <fullName evidence="1">Uncharacterized protein</fullName>
    </submittedName>
</protein>
<evidence type="ECO:0000313" key="2">
    <source>
        <dbReference type="Proteomes" id="UP001162501"/>
    </source>
</evidence>